<organism evidence="1">
    <name type="scientific">Klosneuvirus KNV1</name>
    <dbReference type="NCBI Taxonomy" id="1977640"/>
    <lineage>
        <taxon>Viruses</taxon>
        <taxon>Varidnaviria</taxon>
        <taxon>Bamfordvirae</taxon>
        <taxon>Nucleocytoviricota</taxon>
        <taxon>Megaviricetes</taxon>
        <taxon>Imitervirales</taxon>
        <taxon>Mimiviridae</taxon>
        <taxon>Klosneuvirinae</taxon>
        <taxon>Klosneuvirus</taxon>
    </lineage>
</organism>
<sequence length="142" mass="16435">MSTKNKSASKNQEVIPSNDIQIDKTSDKYKVVLKFINVILSNLGKPTIIDLCDFKDIDREDIIKDVNKTALDDMAEELFSHFNKKKSGYYRKTDAIVLNCLRGIMKEIGHELTYDQKDRYEIIDGTSYKRSHSFYSINLSEK</sequence>
<accession>A0A1V0SJG2</accession>
<evidence type="ECO:0000313" key="1">
    <source>
        <dbReference type="EMBL" id="ARF11872.1"/>
    </source>
</evidence>
<dbReference type="EMBL" id="KY684110">
    <property type="protein sequence ID" value="ARF11872.1"/>
    <property type="molecule type" value="Genomic_DNA"/>
</dbReference>
<protein>
    <submittedName>
        <fullName evidence="1">Uncharacterized protein</fullName>
    </submittedName>
</protein>
<proteinExistence type="predicted"/>
<name>A0A1V0SJG2_9VIRU</name>
<gene>
    <name evidence="1" type="ORF">Klosneuvirus_3_7</name>
</gene>
<reference evidence="1" key="1">
    <citation type="journal article" date="2017" name="Science">
        <title>Giant viruses with an expanded complement of translation system components.</title>
        <authorList>
            <person name="Schulz F."/>
            <person name="Yutin N."/>
            <person name="Ivanova N.N."/>
            <person name="Ortega D.R."/>
            <person name="Lee T.K."/>
            <person name="Vierheilig J."/>
            <person name="Daims H."/>
            <person name="Horn M."/>
            <person name="Wagner M."/>
            <person name="Jensen G.J."/>
            <person name="Kyrpides N.C."/>
            <person name="Koonin E.V."/>
            <person name="Woyke T."/>
        </authorList>
    </citation>
    <scope>NUCLEOTIDE SEQUENCE</scope>
    <source>
        <strain evidence="1">KNV1</strain>
    </source>
</reference>